<sequence length="737" mass="79420">MPLPDVHPDGDPFAQRDAEQASTSWLGRMEQRALLDQSAPASSNATPSSPSHAKPTSGSFAPPRPATAVKRETSPGRAPAAKPRQSLTTDARGHEVLVVDSDDDDDEDDGDHDGEEEDGSEGDSGDGSGTEGEGEGEGSDTPQVAGVDDEDEEEDDDEDDDSDDDSSSNASGPAGRAGDDVEMVDGAPSTSKTVKKVVRPSTGGTGDAEMQDADADKEGDADEQPKKKRRRRRAHSPTPPPLEHKERTTIRLDIALPPRKGAVVPEFNVRAICKDKGLIPEDEPPKVDEDSEPEGQDKEGAAEGTPATEGGENGAPPKKKRKRGPNVVLGRFGGYDTQDPFVDDAEIGLYEPRSFARPLRDGYFIQSGPVEVLGRRGRVKGSKNKPKLDENGNPIPGASSRRKSNKIVMGPDGKPIHVPDTDKSTEGGLPPNAGSPFPPKKVREKGVFSKELEDDFAMLRREVASTVWEQKNKFPPDLKETLIGVAFHALRLDEYDDDFFAVMPDIFGYNLFTMKKLIKREVYSGRIADLTKQQDDLCALVTKQIDEHYPVQHAEYLAKLESWDKKQAEGGGGGIGGLPGGGAQAARRTPEPVARAPGFGNSPAIATPALGALDGAAADSPAPDKGGDDEDKDSGEPKWRFRFNDVIRDALFKVGEIEDKKSELTVEKQSLEKSKDKAEKPYSGKNARKLLYQRIVKLWPDNDVSTNQISREISNYKLKLKKAGLLPAEPSTAPPAA</sequence>
<feature type="domain" description="Hpc2-related" evidence="3">
    <location>
        <begin position="334"/>
        <end position="371"/>
    </location>
</feature>
<feature type="compositionally biased region" description="Acidic residues" evidence="2">
    <location>
        <begin position="147"/>
        <end position="166"/>
    </location>
</feature>
<feature type="region of interest" description="Disordered" evidence="2">
    <location>
        <begin position="568"/>
        <end position="638"/>
    </location>
</feature>
<keyword evidence="6" id="KW-1185">Reference proteome</keyword>
<dbReference type="OrthoDB" id="5576775at2759"/>
<feature type="domain" description="Ubinuclein middle" evidence="4">
    <location>
        <begin position="449"/>
        <end position="710"/>
    </location>
</feature>
<proteinExistence type="predicted"/>
<feature type="compositionally biased region" description="Low complexity" evidence="2">
    <location>
        <begin position="606"/>
        <end position="624"/>
    </location>
</feature>
<feature type="compositionally biased region" description="Basic residues" evidence="2">
    <location>
        <begin position="375"/>
        <end position="385"/>
    </location>
</feature>
<feature type="compositionally biased region" description="Basic residues" evidence="2">
    <location>
        <begin position="226"/>
        <end position="235"/>
    </location>
</feature>
<feature type="compositionally biased region" description="Acidic residues" evidence="2">
    <location>
        <begin position="100"/>
        <end position="124"/>
    </location>
</feature>
<dbReference type="InterPro" id="IPR026947">
    <property type="entry name" value="UBN_middle_dom"/>
</dbReference>
<evidence type="ECO:0000313" key="6">
    <source>
        <dbReference type="Proteomes" id="UP000053890"/>
    </source>
</evidence>
<feature type="compositionally biased region" description="Gly residues" evidence="2">
    <location>
        <begin position="569"/>
        <end position="583"/>
    </location>
</feature>
<evidence type="ECO:0000259" key="4">
    <source>
        <dbReference type="Pfam" id="PF14075"/>
    </source>
</evidence>
<evidence type="ECO:0000256" key="1">
    <source>
        <dbReference type="ARBA" id="ARBA00022553"/>
    </source>
</evidence>
<dbReference type="Proteomes" id="UP000053890">
    <property type="component" value="Unassembled WGS sequence"/>
</dbReference>
<dbReference type="Pfam" id="PF08729">
    <property type="entry name" value="HUN"/>
    <property type="match status" value="1"/>
</dbReference>
<evidence type="ECO:0000259" key="3">
    <source>
        <dbReference type="Pfam" id="PF08729"/>
    </source>
</evidence>
<evidence type="ECO:0000313" key="5">
    <source>
        <dbReference type="EMBL" id="KPV76514.1"/>
    </source>
</evidence>
<feature type="region of interest" description="Disordered" evidence="2">
    <location>
        <begin position="375"/>
        <end position="442"/>
    </location>
</feature>
<accession>A0A194S7I6</accession>
<feature type="compositionally biased region" description="Basic and acidic residues" evidence="2">
    <location>
        <begin position="272"/>
        <end position="288"/>
    </location>
</feature>
<dbReference type="Pfam" id="PF14075">
    <property type="entry name" value="UBN_AB"/>
    <property type="match status" value="1"/>
</dbReference>
<organism evidence="5 6">
    <name type="scientific">Rhodotorula graminis (strain WP1)</name>
    <dbReference type="NCBI Taxonomy" id="578459"/>
    <lineage>
        <taxon>Eukaryota</taxon>
        <taxon>Fungi</taxon>
        <taxon>Dikarya</taxon>
        <taxon>Basidiomycota</taxon>
        <taxon>Pucciniomycotina</taxon>
        <taxon>Microbotryomycetes</taxon>
        <taxon>Sporidiobolales</taxon>
        <taxon>Sporidiobolaceae</taxon>
        <taxon>Rhodotorula</taxon>
    </lineage>
</organism>
<feature type="compositionally biased region" description="Basic and acidic residues" evidence="2">
    <location>
        <begin position="414"/>
        <end position="425"/>
    </location>
</feature>
<gene>
    <name evidence="5" type="ORF">RHOBADRAFT_52510</name>
</gene>
<reference evidence="5 6" key="1">
    <citation type="journal article" date="2015" name="Front. Microbiol.">
        <title>Genome sequence of the plant growth promoting endophytic yeast Rhodotorula graminis WP1.</title>
        <authorList>
            <person name="Firrincieli A."/>
            <person name="Otillar R."/>
            <person name="Salamov A."/>
            <person name="Schmutz J."/>
            <person name="Khan Z."/>
            <person name="Redman R.S."/>
            <person name="Fleck N.D."/>
            <person name="Lindquist E."/>
            <person name="Grigoriev I.V."/>
            <person name="Doty S.L."/>
        </authorList>
    </citation>
    <scope>NUCLEOTIDE SEQUENCE [LARGE SCALE GENOMIC DNA]</scope>
    <source>
        <strain evidence="5 6">WP1</strain>
    </source>
</reference>
<feature type="compositionally biased region" description="Low complexity" evidence="2">
    <location>
        <begin position="38"/>
        <end position="51"/>
    </location>
</feature>
<feature type="compositionally biased region" description="Low complexity" evidence="2">
    <location>
        <begin position="302"/>
        <end position="316"/>
    </location>
</feature>
<dbReference type="OMA" id="HANRSKF"/>
<dbReference type="RefSeq" id="XP_018272563.1">
    <property type="nucleotide sequence ID" value="XM_018416375.1"/>
</dbReference>
<dbReference type="STRING" id="578459.A0A194S7I6"/>
<keyword evidence="1" id="KW-0597">Phosphoprotein</keyword>
<feature type="compositionally biased region" description="Acidic residues" evidence="2">
    <location>
        <begin position="209"/>
        <end position="222"/>
    </location>
</feature>
<name>A0A194S7I6_RHOGW</name>
<feature type="region of interest" description="Disordered" evidence="2">
    <location>
        <begin position="1"/>
        <end position="341"/>
    </location>
</feature>
<dbReference type="AlphaFoldDB" id="A0A194S7I6"/>
<dbReference type="EMBL" id="KQ474076">
    <property type="protein sequence ID" value="KPV76514.1"/>
    <property type="molecule type" value="Genomic_DNA"/>
</dbReference>
<dbReference type="InterPro" id="IPR014840">
    <property type="entry name" value="HRD"/>
</dbReference>
<feature type="compositionally biased region" description="Basic and acidic residues" evidence="2">
    <location>
        <begin position="1"/>
        <end position="19"/>
    </location>
</feature>
<evidence type="ECO:0000256" key="2">
    <source>
        <dbReference type="SAM" id="MobiDB-lite"/>
    </source>
</evidence>
<dbReference type="GeneID" id="28976823"/>
<protein>
    <submittedName>
        <fullName evidence="5">Uncharacterized protein</fullName>
    </submittedName>
</protein>